<evidence type="ECO:0000313" key="2">
    <source>
        <dbReference type="EMBL" id="SMG61116.1"/>
    </source>
</evidence>
<dbReference type="Pfam" id="PF19793">
    <property type="entry name" value="DUF6277"/>
    <property type="match status" value="1"/>
</dbReference>
<protein>
    <submittedName>
        <fullName evidence="2">Uncharacterized protein</fullName>
    </submittedName>
</protein>
<feature type="region of interest" description="Disordered" evidence="1">
    <location>
        <begin position="80"/>
        <end position="104"/>
    </location>
</feature>
<dbReference type="STRING" id="1515439.SAMN06265784_11972"/>
<keyword evidence="3" id="KW-1185">Reference proteome</keyword>
<organism evidence="2 3">
    <name type="scientific">Paraburkholderia susongensis</name>
    <dbReference type="NCBI Taxonomy" id="1515439"/>
    <lineage>
        <taxon>Bacteria</taxon>
        <taxon>Pseudomonadati</taxon>
        <taxon>Pseudomonadota</taxon>
        <taxon>Betaproteobacteria</taxon>
        <taxon>Burkholderiales</taxon>
        <taxon>Burkholderiaceae</taxon>
        <taxon>Paraburkholderia</taxon>
    </lineage>
</organism>
<dbReference type="EMBL" id="FXAT01000019">
    <property type="protein sequence ID" value="SMG61116.1"/>
    <property type="molecule type" value="Genomic_DNA"/>
</dbReference>
<dbReference type="InterPro" id="IPR046244">
    <property type="entry name" value="DUF6277"/>
</dbReference>
<gene>
    <name evidence="2" type="ORF">SAMN06265784_11972</name>
</gene>
<sequence length="118" mass="13267">MIDPKEIFAAIQQAHQLSQNAGNSMSQPFLDHVMSRDIQSGENASQITDGVNKACSDMLAQMGTVKDSLMNQLAAVQDKQRREKSYDFQPDINDLRPTDAQGWPKELSDEFFKPFFGK</sequence>
<dbReference type="AlphaFoldDB" id="A0A1X7M4J3"/>
<proteinExistence type="predicted"/>
<evidence type="ECO:0000256" key="1">
    <source>
        <dbReference type="SAM" id="MobiDB-lite"/>
    </source>
</evidence>
<dbReference type="Proteomes" id="UP000193228">
    <property type="component" value="Unassembled WGS sequence"/>
</dbReference>
<reference evidence="3" key="1">
    <citation type="submission" date="2017-04" db="EMBL/GenBank/DDBJ databases">
        <authorList>
            <person name="Varghese N."/>
            <person name="Submissions S."/>
        </authorList>
    </citation>
    <scope>NUCLEOTIDE SEQUENCE [LARGE SCALE GENOMIC DNA]</scope>
    <source>
        <strain evidence="3">LMG 29540</strain>
    </source>
</reference>
<accession>A0A1X7M4J3</accession>
<dbReference type="RefSeq" id="WP_085489694.1">
    <property type="nucleotide sequence ID" value="NZ_FXAT01000019.1"/>
</dbReference>
<name>A0A1X7M4J3_9BURK</name>
<evidence type="ECO:0000313" key="3">
    <source>
        <dbReference type="Proteomes" id="UP000193228"/>
    </source>
</evidence>
<dbReference type="OrthoDB" id="6506387at2"/>